<protein>
    <submittedName>
        <fullName evidence="2">Uncharacterized protein</fullName>
    </submittedName>
</protein>
<accession>A0A4R0QZT2</accession>
<name>A0A4R0QZT2_9APHY</name>
<feature type="compositionally biased region" description="Low complexity" evidence="1">
    <location>
        <begin position="61"/>
        <end position="86"/>
    </location>
</feature>
<evidence type="ECO:0000256" key="1">
    <source>
        <dbReference type="SAM" id="MobiDB-lite"/>
    </source>
</evidence>
<feature type="compositionally biased region" description="Low complexity" evidence="1">
    <location>
        <begin position="214"/>
        <end position="225"/>
    </location>
</feature>
<comment type="caution">
    <text evidence="2">The sequence shown here is derived from an EMBL/GenBank/DDBJ whole genome shotgun (WGS) entry which is preliminary data.</text>
</comment>
<dbReference type="EMBL" id="RWJN01000722">
    <property type="protein sequence ID" value="TCD59841.1"/>
    <property type="molecule type" value="Genomic_DNA"/>
</dbReference>
<organism evidence="2 3">
    <name type="scientific">Steccherinum ochraceum</name>
    <dbReference type="NCBI Taxonomy" id="92696"/>
    <lineage>
        <taxon>Eukaryota</taxon>
        <taxon>Fungi</taxon>
        <taxon>Dikarya</taxon>
        <taxon>Basidiomycota</taxon>
        <taxon>Agaricomycotina</taxon>
        <taxon>Agaricomycetes</taxon>
        <taxon>Polyporales</taxon>
        <taxon>Steccherinaceae</taxon>
        <taxon>Steccherinum</taxon>
    </lineage>
</organism>
<evidence type="ECO:0000313" key="2">
    <source>
        <dbReference type="EMBL" id="TCD59841.1"/>
    </source>
</evidence>
<proteinExistence type="predicted"/>
<feature type="non-terminal residue" evidence="2">
    <location>
        <position position="225"/>
    </location>
</feature>
<feature type="region of interest" description="Disordered" evidence="1">
    <location>
        <begin position="18"/>
        <end position="225"/>
    </location>
</feature>
<feature type="compositionally biased region" description="Polar residues" evidence="1">
    <location>
        <begin position="198"/>
        <end position="209"/>
    </location>
</feature>
<dbReference type="OrthoDB" id="2802670at2759"/>
<reference evidence="2 3" key="1">
    <citation type="submission" date="2018-11" db="EMBL/GenBank/DDBJ databases">
        <title>Genome assembly of Steccherinum ochraceum LE-BIN_3174, the white-rot fungus of the Steccherinaceae family (The Residual Polyporoid clade, Polyporales, Basidiomycota).</title>
        <authorList>
            <person name="Fedorova T.V."/>
            <person name="Glazunova O.A."/>
            <person name="Landesman E.O."/>
            <person name="Moiseenko K.V."/>
            <person name="Psurtseva N.V."/>
            <person name="Savinova O.S."/>
            <person name="Shakhova N.V."/>
            <person name="Tyazhelova T.V."/>
            <person name="Vasina D.V."/>
        </authorList>
    </citation>
    <scope>NUCLEOTIDE SEQUENCE [LARGE SCALE GENOMIC DNA]</scope>
    <source>
        <strain evidence="2 3">LE-BIN_3174</strain>
    </source>
</reference>
<evidence type="ECO:0000313" key="3">
    <source>
        <dbReference type="Proteomes" id="UP000292702"/>
    </source>
</evidence>
<feature type="compositionally biased region" description="Basic and acidic residues" evidence="1">
    <location>
        <begin position="87"/>
        <end position="101"/>
    </location>
</feature>
<feature type="compositionally biased region" description="Polar residues" evidence="1">
    <location>
        <begin position="180"/>
        <end position="190"/>
    </location>
</feature>
<keyword evidence="3" id="KW-1185">Reference proteome</keyword>
<feature type="compositionally biased region" description="Polar residues" evidence="1">
    <location>
        <begin position="102"/>
        <end position="113"/>
    </location>
</feature>
<sequence length="225" mass="24459">MIATQLPLNPLANMSAFHNRPTHARHPSAPVVVRPTQTPGLLSLSKPVPRLQQQHAHPRAPRSSPRSNKPQRSQQQQQAKPLAQPADDAKHSAPTRSEADKVSSTPATPATQEKSARGRQPKPAAPDHQTADHRRSMSLSSRAQARRPSHQPSPVRIPQQADHSESARPHHPHVNPLRAQPSTERPSDSNLFDPFLVQPSQDNNTNTTPEPSPAKVASKKASASA</sequence>
<dbReference type="Proteomes" id="UP000292702">
    <property type="component" value="Unassembled WGS sequence"/>
</dbReference>
<gene>
    <name evidence="2" type="ORF">EIP91_011331</name>
</gene>
<dbReference type="AlphaFoldDB" id="A0A4R0QZT2"/>